<keyword evidence="2" id="KW-0143">Chaperone</keyword>
<dbReference type="Pfam" id="PF01920">
    <property type="entry name" value="Prefoldin_2"/>
    <property type="match status" value="1"/>
</dbReference>
<organism evidence="4 5">
    <name type="scientific">Mortierella isabellina</name>
    <name type="common">Filamentous fungus</name>
    <name type="synonym">Umbelopsis isabellina</name>
    <dbReference type="NCBI Taxonomy" id="91625"/>
    <lineage>
        <taxon>Eukaryota</taxon>
        <taxon>Fungi</taxon>
        <taxon>Fungi incertae sedis</taxon>
        <taxon>Mucoromycota</taxon>
        <taxon>Mucoromycotina</taxon>
        <taxon>Umbelopsidomycetes</taxon>
        <taxon>Umbelopsidales</taxon>
        <taxon>Umbelopsidaceae</taxon>
        <taxon>Umbelopsis</taxon>
    </lineage>
</organism>
<gene>
    <name evidence="4" type="ORF">INT43_008157</name>
</gene>
<dbReference type="Proteomes" id="UP000654370">
    <property type="component" value="Unassembled WGS sequence"/>
</dbReference>
<dbReference type="SUPFAM" id="SSF46579">
    <property type="entry name" value="Prefoldin"/>
    <property type="match status" value="1"/>
</dbReference>
<dbReference type="EMBL" id="JAEPQZ010000019">
    <property type="protein sequence ID" value="KAG2171777.1"/>
    <property type="molecule type" value="Genomic_DNA"/>
</dbReference>
<evidence type="ECO:0000256" key="3">
    <source>
        <dbReference type="SAM" id="Coils"/>
    </source>
</evidence>
<keyword evidence="5" id="KW-1185">Reference proteome</keyword>
<evidence type="ECO:0000313" key="4">
    <source>
        <dbReference type="EMBL" id="KAG2171777.1"/>
    </source>
</evidence>
<evidence type="ECO:0008006" key="6">
    <source>
        <dbReference type="Google" id="ProtNLM"/>
    </source>
</evidence>
<dbReference type="GO" id="GO:0044183">
    <property type="term" value="F:protein folding chaperone"/>
    <property type="evidence" value="ECO:0007669"/>
    <property type="project" value="TreeGrafter"/>
</dbReference>
<dbReference type="GO" id="GO:0005737">
    <property type="term" value="C:cytoplasm"/>
    <property type="evidence" value="ECO:0007669"/>
    <property type="project" value="TreeGrafter"/>
</dbReference>
<evidence type="ECO:0000256" key="2">
    <source>
        <dbReference type="ARBA" id="ARBA00023186"/>
    </source>
</evidence>
<evidence type="ECO:0000313" key="5">
    <source>
        <dbReference type="Proteomes" id="UP000654370"/>
    </source>
</evidence>
<dbReference type="GO" id="GO:0016272">
    <property type="term" value="C:prefoldin complex"/>
    <property type="evidence" value="ECO:0007669"/>
    <property type="project" value="InterPro"/>
</dbReference>
<dbReference type="InterPro" id="IPR009053">
    <property type="entry name" value="Prefoldin"/>
</dbReference>
<comment type="similarity">
    <text evidence="1">Belongs to the prefoldin subunit beta family.</text>
</comment>
<dbReference type="PANTHER" id="PTHR20903">
    <property type="entry name" value="PREFOLDIN SUBUNIT 1-RELATED"/>
    <property type="match status" value="1"/>
</dbReference>
<sequence length="122" mass="14028">MSALNDETIRRVFVDLQSKYISSMQQANSMKQQIQIKERERKVAELTRRELEALDADTKTYKPVGKMFIQTPLTEMKQSFTKRVGTADDEIKALEKTQKYWERAAADAQGNLKDILGGPRTM</sequence>
<dbReference type="GO" id="GO:0051082">
    <property type="term" value="F:unfolded protein binding"/>
    <property type="evidence" value="ECO:0007669"/>
    <property type="project" value="InterPro"/>
</dbReference>
<dbReference type="OrthoDB" id="2015447at2759"/>
<protein>
    <recommendedName>
        <fullName evidence="6">Prefoldin subunit 1</fullName>
    </recommendedName>
</protein>
<dbReference type="InterPro" id="IPR002777">
    <property type="entry name" value="PFD_beta-like"/>
</dbReference>
<name>A0A8H7PD78_MORIS</name>
<reference evidence="4" key="1">
    <citation type="submission" date="2020-12" db="EMBL/GenBank/DDBJ databases">
        <title>Metabolic potential, ecology and presence of endohyphal bacteria is reflected in genomic diversity of Mucoromycotina.</title>
        <authorList>
            <person name="Muszewska A."/>
            <person name="Okrasinska A."/>
            <person name="Steczkiewicz K."/>
            <person name="Drgas O."/>
            <person name="Orlowska M."/>
            <person name="Perlinska-Lenart U."/>
            <person name="Aleksandrzak-Piekarczyk T."/>
            <person name="Szatraj K."/>
            <person name="Zielenkiewicz U."/>
            <person name="Pilsyk S."/>
            <person name="Malc E."/>
            <person name="Mieczkowski P."/>
            <person name="Kruszewska J.S."/>
            <person name="Biernat P."/>
            <person name="Pawlowska J."/>
        </authorList>
    </citation>
    <scope>NUCLEOTIDE SEQUENCE</scope>
    <source>
        <strain evidence="4">WA0000067209</strain>
    </source>
</reference>
<keyword evidence="3" id="KW-0175">Coiled coil</keyword>
<feature type="coiled-coil region" evidence="3">
    <location>
        <begin position="27"/>
        <end position="57"/>
    </location>
</feature>
<dbReference type="CDD" id="cd23164">
    <property type="entry name" value="Prefoldin_1"/>
    <property type="match status" value="1"/>
</dbReference>
<accession>A0A8H7PD78</accession>
<evidence type="ECO:0000256" key="1">
    <source>
        <dbReference type="ARBA" id="ARBA00008045"/>
    </source>
</evidence>
<dbReference type="AlphaFoldDB" id="A0A8H7PD78"/>
<dbReference type="PANTHER" id="PTHR20903:SF0">
    <property type="entry name" value="PREFOLDIN SUBUNIT 1"/>
    <property type="match status" value="1"/>
</dbReference>
<dbReference type="Gene3D" id="1.10.287.370">
    <property type="match status" value="1"/>
</dbReference>
<proteinExistence type="inferred from homology"/>
<comment type="caution">
    <text evidence="4">The sequence shown here is derived from an EMBL/GenBank/DDBJ whole genome shotgun (WGS) entry which is preliminary data.</text>
</comment>